<dbReference type="Proteomes" id="UP000681594">
    <property type="component" value="Unassembled WGS sequence"/>
</dbReference>
<gene>
    <name evidence="1" type="ORF">J8J14_09480</name>
</gene>
<reference evidence="1 2" key="1">
    <citation type="submission" date="2021-03" db="EMBL/GenBank/DDBJ databases">
        <authorList>
            <person name="So Y."/>
        </authorList>
    </citation>
    <scope>NUCLEOTIDE SEQUENCE [LARGE SCALE GENOMIC DNA]</scope>
    <source>
        <strain evidence="1 2">SSH11</strain>
    </source>
</reference>
<keyword evidence="2" id="KW-1185">Reference proteome</keyword>
<comment type="caution">
    <text evidence="1">The sequence shown here is derived from an EMBL/GenBank/DDBJ whole genome shotgun (WGS) entry which is preliminary data.</text>
</comment>
<organism evidence="1 2">
    <name type="scientific">Pararoseomonas baculiformis</name>
    <dbReference type="NCBI Taxonomy" id="2820812"/>
    <lineage>
        <taxon>Bacteria</taxon>
        <taxon>Pseudomonadati</taxon>
        <taxon>Pseudomonadota</taxon>
        <taxon>Alphaproteobacteria</taxon>
        <taxon>Acetobacterales</taxon>
        <taxon>Acetobacteraceae</taxon>
        <taxon>Pararoseomonas</taxon>
    </lineage>
</organism>
<sequence length="97" mass="10324">MAEPVSTAPRSPHVPMVPHDAAHEAARILVQQQKWKEEREAAAAGTGSVTLVAITDFTVVDNPDQPEGRVVHAGDEFTVSLADLPRYAGRGMPKAVA</sequence>
<dbReference type="EMBL" id="JAGIZB010000007">
    <property type="protein sequence ID" value="MBP0445010.1"/>
    <property type="molecule type" value="Genomic_DNA"/>
</dbReference>
<protein>
    <submittedName>
        <fullName evidence="1">Uncharacterized protein</fullName>
    </submittedName>
</protein>
<accession>A0ABS4ADB7</accession>
<evidence type="ECO:0000313" key="2">
    <source>
        <dbReference type="Proteomes" id="UP000681594"/>
    </source>
</evidence>
<proteinExistence type="predicted"/>
<name>A0ABS4ADB7_9PROT</name>
<evidence type="ECO:0000313" key="1">
    <source>
        <dbReference type="EMBL" id="MBP0445010.1"/>
    </source>
</evidence>
<dbReference type="RefSeq" id="WP_209379252.1">
    <property type="nucleotide sequence ID" value="NZ_JAGIZB010000007.1"/>
</dbReference>